<dbReference type="GO" id="GO:0006508">
    <property type="term" value="P:proteolysis"/>
    <property type="evidence" value="ECO:0007669"/>
    <property type="project" value="UniProtKB-KW"/>
</dbReference>
<dbReference type="InterPro" id="IPR044537">
    <property type="entry name" value="Rip2-like"/>
</dbReference>
<comment type="subcellular location">
    <subcellularLocation>
        <location evidence="2">Cell membrane</location>
        <topology evidence="2">Multi-pass membrane protein</topology>
    </subcellularLocation>
</comment>
<dbReference type="PANTHER" id="PTHR35864">
    <property type="entry name" value="ZINC METALLOPROTEASE MJ0611-RELATED"/>
    <property type="match status" value="1"/>
</dbReference>
<evidence type="ECO:0000256" key="13">
    <source>
        <dbReference type="SAM" id="Phobius"/>
    </source>
</evidence>
<evidence type="ECO:0000256" key="10">
    <source>
        <dbReference type="ARBA" id="ARBA00022989"/>
    </source>
</evidence>
<reference evidence="14 15" key="1">
    <citation type="submission" date="2018-12" db="EMBL/GenBank/DDBJ databases">
        <title>Draft genome sequence of Embleya hyalina NBRC 13850T.</title>
        <authorList>
            <person name="Komaki H."/>
            <person name="Hosoyama A."/>
            <person name="Kimura A."/>
            <person name="Ichikawa N."/>
            <person name="Tamura T."/>
        </authorList>
    </citation>
    <scope>NUCLEOTIDE SEQUENCE [LARGE SCALE GENOMIC DNA]</scope>
    <source>
        <strain evidence="14 15">NBRC 13850</strain>
    </source>
</reference>
<keyword evidence="4" id="KW-1003">Cell membrane</keyword>
<keyword evidence="12 13" id="KW-0472">Membrane</keyword>
<feature type="transmembrane region" description="Helical" evidence="13">
    <location>
        <begin position="172"/>
        <end position="194"/>
    </location>
</feature>
<feature type="transmembrane region" description="Helical" evidence="13">
    <location>
        <begin position="139"/>
        <end position="160"/>
    </location>
</feature>
<feature type="transmembrane region" description="Helical" evidence="13">
    <location>
        <begin position="53"/>
        <end position="73"/>
    </location>
</feature>
<evidence type="ECO:0000256" key="8">
    <source>
        <dbReference type="ARBA" id="ARBA00022801"/>
    </source>
</evidence>
<evidence type="ECO:0000256" key="12">
    <source>
        <dbReference type="ARBA" id="ARBA00023136"/>
    </source>
</evidence>
<dbReference type="InterPro" id="IPR052348">
    <property type="entry name" value="Metallopeptidase_M50B"/>
</dbReference>
<comment type="cofactor">
    <cofactor evidence="1">
        <name>Zn(2+)</name>
        <dbReference type="ChEBI" id="CHEBI:29105"/>
    </cofactor>
</comment>
<evidence type="ECO:0000256" key="7">
    <source>
        <dbReference type="ARBA" id="ARBA00022723"/>
    </source>
</evidence>
<evidence type="ECO:0000313" key="15">
    <source>
        <dbReference type="Proteomes" id="UP000286931"/>
    </source>
</evidence>
<dbReference type="PANTHER" id="PTHR35864:SF1">
    <property type="entry name" value="ZINC METALLOPROTEASE YWHC-RELATED"/>
    <property type="match status" value="1"/>
</dbReference>
<dbReference type="GO" id="GO:0005886">
    <property type="term" value="C:plasma membrane"/>
    <property type="evidence" value="ECO:0007669"/>
    <property type="project" value="UniProtKB-SubCell"/>
</dbReference>
<feature type="transmembrane region" description="Helical" evidence="13">
    <location>
        <begin position="215"/>
        <end position="232"/>
    </location>
</feature>
<protein>
    <submittedName>
        <fullName evidence="14">Site-2 protease family protein</fullName>
    </submittedName>
</protein>
<proteinExistence type="inferred from homology"/>
<keyword evidence="7" id="KW-0479">Metal-binding</keyword>
<evidence type="ECO:0000256" key="11">
    <source>
        <dbReference type="ARBA" id="ARBA00023049"/>
    </source>
</evidence>
<dbReference type="RefSeq" id="WP_126638395.1">
    <property type="nucleotide sequence ID" value="NZ_BIFH01000020.1"/>
</dbReference>
<keyword evidence="8" id="KW-0378">Hydrolase</keyword>
<evidence type="ECO:0000256" key="6">
    <source>
        <dbReference type="ARBA" id="ARBA00022692"/>
    </source>
</evidence>
<keyword evidence="11" id="KW-0482">Metalloprotease</keyword>
<evidence type="ECO:0000256" key="4">
    <source>
        <dbReference type="ARBA" id="ARBA00022475"/>
    </source>
</evidence>
<dbReference type="EMBL" id="BIFH01000020">
    <property type="protein sequence ID" value="GCD96334.1"/>
    <property type="molecule type" value="Genomic_DNA"/>
</dbReference>
<evidence type="ECO:0000256" key="9">
    <source>
        <dbReference type="ARBA" id="ARBA00022833"/>
    </source>
</evidence>
<sequence>MTHPYGDYGRRPAAGSLRHVRPSPVFLAIVAVCVASGWYAWHDDGTSEPATRTSVFLLVMSGWLVSLCLHEFAHAFAALRSGDHSVVGKGYLTLDPLKYSDPLLSFILPTVFVLLGGIPLSGGAVYLDRGAIRGRARNSVVSAVGPLTNAVLAGVLALLLSSGVVDGASATFVAAFSFLIQLQVIAAVLNLLPVPGLDGYGVLEPWLPFEFRRAIAPYAPYAILFLFALLWSPSVNHYFYDVVDHITDALDVSPYLANDGYRLFRFWS</sequence>
<evidence type="ECO:0000313" key="14">
    <source>
        <dbReference type="EMBL" id="GCD96334.1"/>
    </source>
</evidence>
<dbReference type="AlphaFoldDB" id="A0A401YNX2"/>
<comment type="similarity">
    <text evidence="3">Belongs to the peptidase M50B family.</text>
</comment>
<organism evidence="14 15">
    <name type="scientific">Embleya hyalina</name>
    <dbReference type="NCBI Taxonomy" id="516124"/>
    <lineage>
        <taxon>Bacteria</taxon>
        <taxon>Bacillati</taxon>
        <taxon>Actinomycetota</taxon>
        <taxon>Actinomycetes</taxon>
        <taxon>Kitasatosporales</taxon>
        <taxon>Streptomycetaceae</taxon>
        <taxon>Embleya</taxon>
    </lineage>
</organism>
<keyword evidence="5 14" id="KW-0645">Protease</keyword>
<dbReference type="Proteomes" id="UP000286931">
    <property type="component" value="Unassembled WGS sequence"/>
</dbReference>
<evidence type="ECO:0000256" key="1">
    <source>
        <dbReference type="ARBA" id="ARBA00001947"/>
    </source>
</evidence>
<keyword evidence="10 13" id="KW-1133">Transmembrane helix</keyword>
<dbReference type="GO" id="GO:0046872">
    <property type="term" value="F:metal ion binding"/>
    <property type="evidence" value="ECO:0007669"/>
    <property type="project" value="UniProtKB-KW"/>
</dbReference>
<keyword evidence="15" id="KW-1185">Reference proteome</keyword>
<evidence type="ECO:0000256" key="3">
    <source>
        <dbReference type="ARBA" id="ARBA00007931"/>
    </source>
</evidence>
<evidence type="ECO:0000256" key="5">
    <source>
        <dbReference type="ARBA" id="ARBA00022670"/>
    </source>
</evidence>
<accession>A0A401YNX2</accession>
<gene>
    <name evidence="14" type="ORF">EHYA_04019</name>
</gene>
<feature type="transmembrane region" description="Helical" evidence="13">
    <location>
        <begin position="103"/>
        <end position="127"/>
    </location>
</feature>
<dbReference type="OrthoDB" id="9800627at2"/>
<keyword evidence="9" id="KW-0862">Zinc</keyword>
<comment type="caution">
    <text evidence="14">The sequence shown here is derived from an EMBL/GenBank/DDBJ whole genome shotgun (WGS) entry which is preliminary data.</text>
</comment>
<dbReference type="CDD" id="cd06158">
    <property type="entry name" value="S2P-M50_like_1"/>
    <property type="match status" value="1"/>
</dbReference>
<name>A0A401YNX2_9ACTN</name>
<keyword evidence="6 13" id="KW-0812">Transmembrane</keyword>
<dbReference type="GO" id="GO:0008237">
    <property type="term" value="F:metallopeptidase activity"/>
    <property type="evidence" value="ECO:0007669"/>
    <property type="project" value="UniProtKB-KW"/>
</dbReference>
<feature type="transmembrane region" description="Helical" evidence="13">
    <location>
        <begin position="20"/>
        <end position="41"/>
    </location>
</feature>
<evidence type="ECO:0000256" key="2">
    <source>
        <dbReference type="ARBA" id="ARBA00004651"/>
    </source>
</evidence>